<sequence length="81" mass="9118">MLKPQALSSNTTMSWKTSSVLEIWESKGASKFLEKVRCQIDAEKPAEGFSISALISFYRDSYGGWIRQPVCTLPIFLAEEL</sequence>
<evidence type="ECO:0000313" key="1">
    <source>
        <dbReference type="EMBL" id="KHJ31514.1"/>
    </source>
</evidence>
<dbReference type="AlphaFoldDB" id="A0A0B1P4B6"/>
<name>A0A0B1P4B6_UNCNE</name>
<organism evidence="1 2">
    <name type="scientific">Uncinula necator</name>
    <name type="common">Grape powdery mildew</name>
    <dbReference type="NCBI Taxonomy" id="52586"/>
    <lineage>
        <taxon>Eukaryota</taxon>
        <taxon>Fungi</taxon>
        <taxon>Dikarya</taxon>
        <taxon>Ascomycota</taxon>
        <taxon>Pezizomycotina</taxon>
        <taxon>Leotiomycetes</taxon>
        <taxon>Erysiphales</taxon>
        <taxon>Erysiphaceae</taxon>
        <taxon>Erysiphe</taxon>
    </lineage>
</organism>
<protein>
    <submittedName>
        <fullName evidence="1">Uncharacterized protein</fullName>
    </submittedName>
</protein>
<evidence type="ECO:0000313" key="2">
    <source>
        <dbReference type="Proteomes" id="UP000030854"/>
    </source>
</evidence>
<comment type="caution">
    <text evidence="1">The sequence shown here is derived from an EMBL/GenBank/DDBJ whole genome shotgun (WGS) entry which is preliminary data.</text>
</comment>
<keyword evidence="2" id="KW-1185">Reference proteome</keyword>
<reference evidence="1 2" key="1">
    <citation type="journal article" date="2014" name="BMC Genomics">
        <title>Adaptive genomic structural variation in the grape powdery mildew pathogen, Erysiphe necator.</title>
        <authorList>
            <person name="Jones L."/>
            <person name="Riaz S."/>
            <person name="Morales-Cruz A."/>
            <person name="Amrine K.C."/>
            <person name="McGuire B."/>
            <person name="Gubler W.D."/>
            <person name="Walker M.A."/>
            <person name="Cantu D."/>
        </authorList>
    </citation>
    <scope>NUCLEOTIDE SEQUENCE [LARGE SCALE GENOMIC DNA]</scope>
    <source>
        <strain evidence="2">c</strain>
    </source>
</reference>
<dbReference type="HOGENOM" id="CLU_2575627_0_0_1"/>
<gene>
    <name evidence="1" type="ORF">EV44_g3789</name>
</gene>
<dbReference type="EMBL" id="JNVN01002829">
    <property type="protein sequence ID" value="KHJ31514.1"/>
    <property type="molecule type" value="Genomic_DNA"/>
</dbReference>
<dbReference type="Proteomes" id="UP000030854">
    <property type="component" value="Unassembled WGS sequence"/>
</dbReference>
<proteinExistence type="predicted"/>
<accession>A0A0B1P4B6</accession>